<name>A0A4R7UZ18_9PSEU</name>
<dbReference type="EMBL" id="SOCP01000020">
    <property type="protein sequence ID" value="TDV41407.1"/>
    <property type="molecule type" value="Genomic_DNA"/>
</dbReference>
<dbReference type="Pfam" id="PF10706">
    <property type="entry name" value="Aminoglyc_resit"/>
    <property type="match status" value="1"/>
</dbReference>
<gene>
    <name evidence="1" type="ORF">CLV71_12097</name>
</gene>
<sequence length="191" mass="22322">MFSMTEKVTRPQLDLIDRITTTLDDRRAWLFGGWGLDARIGHVTREHGDVEFWVDRRDAPEVRRLLVDAGATLLDTQPPEESSEYSWEDTRFSTAYFDARSDGTFTTEGRWDDWVFPAGSFPDERVEFEGLSLLVMSVVGMLAMREQYPHLRNGRPWRDKDIAAVRVLRSMRWTAFRRPSPRRVSARTPRR</sequence>
<keyword evidence="1" id="KW-0808">Transferase</keyword>
<protein>
    <submittedName>
        <fullName evidence="1">Aminoglycoside-2''-adenylyltransferase</fullName>
    </submittedName>
</protein>
<dbReference type="Gene3D" id="3.30.460.40">
    <property type="match status" value="1"/>
</dbReference>
<dbReference type="GO" id="GO:0016779">
    <property type="term" value="F:nucleotidyltransferase activity"/>
    <property type="evidence" value="ECO:0007669"/>
    <property type="project" value="UniProtKB-KW"/>
</dbReference>
<dbReference type="InterPro" id="IPR019646">
    <property type="entry name" value="Aminoglyc_AdlTrfase"/>
</dbReference>
<dbReference type="AlphaFoldDB" id="A0A4R7UZ18"/>
<reference evidence="1 2" key="1">
    <citation type="submission" date="2019-03" db="EMBL/GenBank/DDBJ databases">
        <title>Genomic Encyclopedia of Archaeal and Bacterial Type Strains, Phase II (KMG-II): from individual species to whole genera.</title>
        <authorList>
            <person name="Goeker M."/>
        </authorList>
    </citation>
    <scope>NUCLEOTIDE SEQUENCE [LARGE SCALE GENOMIC DNA]</scope>
    <source>
        <strain evidence="1 2">DSM 45499</strain>
    </source>
</reference>
<evidence type="ECO:0000313" key="1">
    <source>
        <dbReference type="EMBL" id="TDV41407.1"/>
    </source>
</evidence>
<dbReference type="Proteomes" id="UP000294927">
    <property type="component" value="Unassembled WGS sequence"/>
</dbReference>
<dbReference type="OrthoDB" id="9800567at2"/>
<keyword evidence="2" id="KW-1185">Reference proteome</keyword>
<comment type="caution">
    <text evidence="1">The sequence shown here is derived from an EMBL/GenBank/DDBJ whole genome shotgun (WGS) entry which is preliminary data.</text>
</comment>
<proteinExistence type="predicted"/>
<organism evidence="1 2">
    <name type="scientific">Actinophytocola oryzae</name>
    <dbReference type="NCBI Taxonomy" id="502181"/>
    <lineage>
        <taxon>Bacteria</taxon>
        <taxon>Bacillati</taxon>
        <taxon>Actinomycetota</taxon>
        <taxon>Actinomycetes</taxon>
        <taxon>Pseudonocardiales</taxon>
        <taxon>Pseudonocardiaceae</taxon>
    </lineage>
</organism>
<evidence type="ECO:0000313" key="2">
    <source>
        <dbReference type="Proteomes" id="UP000294927"/>
    </source>
</evidence>
<keyword evidence="1" id="KW-0548">Nucleotidyltransferase</keyword>
<accession>A0A4R7UZ18</accession>